<dbReference type="Proteomes" id="UP000692954">
    <property type="component" value="Unassembled WGS sequence"/>
</dbReference>
<dbReference type="AlphaFoldDB" id="A0A8S1QUH1"/>
<organism evidence="1 2">
    <name type="scientific">Paramecium sonneborni</name>
    <dbReference type="NCBI Taxonomy" id="65129"/>
    <lineage>
        <taxon>Eukaryota</taxon>
        <taxon>Sar</taxon>
        <taxon>Alveolata</taxon>
        <taxon>Ciliophora</taxon>
        <taxon>Intramacronucleata</taxon>
        <taxon>Oligohymenophorea</taxon>
        <taxon>Peniculida</taxon>
        <taxon>Parameciidae</taxon>
        <taxon>Paramecium</taxon>
    </lineage>
</organism>
<sequence length="42" mass="4889">MIIICIKLKQQQIIGISMQLILINNNNLTIAQNDIIYEMLKM</sequence>
<name>A0A8S1QUH1_9CILI</name>
<protein>
    <submittedName>
        <fullName evidence="1">Uncharacterized protein</fullName>
    </submittedName>
</protein>
<evidence type="ECO:0000313" key="1">
    <source>
        <dbReference type="EMBL" id="CAD8119229.1"/>
    </source>
</evidence>
<gene>
    <name evidence="1" type="ORF">PSON_ATCC_30995.1.T1200088</name>
</gene>
<comment type="caution">
    <text evidence="1">The sequence shown here is derived from an EMBL/GenBank/DDBJ whole genome shotgun (WGS) entry which is preliminary data.</text>
</comment>
<evidence type="ECO:0000313" key="2">
    <source>
        <dbReference type="Proteomes" id="UP000692954"/>
    </source>
</evidence>
<dbReference type="EMBL" id="CAJJDN010000120">
    <property type="protein sequence ID" value="CAD8119229.1"/>
    <property type="molecule type" value="Genomic_DNA"/>
</dbReference>
<keyword evidence="2" id="KW-1185">Reference proteome</keyword>
<reference evidence="1" key="1">
    <citation type="submission" date="2021-01" db="EMBL/GenBank/DDBJ databases">
        <authorList>
            <consortium name="Genoscope - CEA"/>
            <person name="William W."/>
        </authorList>
    </citation>
    <scope>NUCLEOTIDE SEQUENCE</scope>
</reference>
<accession>A0A8S1QUH1</accession>
<proteinExistence type="predicted"/>